<dbReference type="Proteomes" id="UP000192491">
    <property type="component" value="Unassembled WGS sequence"/>
</dbReference>
<reference evidence="3 4" key="1">
    <citation type="submission" date="2017-01" db="EMBL/GenBank/DDBJ databases">
        <title>Novel large sulfur bacteria in the metagenomes of groundwater-fed chemosynthetic microbial mats in the Lake Huron basin.</title>
        <authorList>
            <person name="Sharrar A.M."/>
            <person name="Flood B.E."/>
            <person name="Bailey J.V."/>
            <person name="Jones D.S."/>
            <person name="Biddanda B."/>
            <person name="Ruberg S.A."/>
            <person name="Marcus D.N."/>
            <person name="Dick G.J."/>
        </authorList>
    </citation>
    <scope>NUCLEOTIDE SEQUENCE [LARGE SCALE GENOMIC DNA]</scope>
    <source>
        <strain evidence="3">A8</strain>
    </source>
</reference>
<feature type="compositionally biased region" description="Low complexity" evidence="1">
    <location>
        <begin position="31"/>
        <end position="42"/>
    </location>
</feature>
<comment type="caution">
    <text evidence="3">The sequence shown here is derived from an EMBL/GenBank/DDBJ whole genome shotgun (WGS) entry which is preliminary data.</text>
</comment>
<sequence>MARKAKQEAKPLPLPAKPRQRPALVKPALSKPQQQKQPTQPRQPRKRKVAKVDELMLWDKALDYLGNFLLLLFVSAIIVALAYFFRDVFDA</sequence>
<evidence type="ECO:0000313" key="3">
    <source>
        <dbReference type="EMBL" id="OQX01297.1"/>
    </source>
</evidence>
<dbReference type="EMBL" id="MTEJ01000590">
    <property type="protein sequence ID" value="OQX01297.1"/>
    <property type="molecule type" value="Genomic_DNA"/>
</dbReference>
<organism evidence="3 4">
    <name type="scientific">Thiothrix lacustris</name>
    <dbReference type="NCBI Taxonomy" id="525917"/>
    <lineage>
        <taxon>Bacteria</taxon>
        <taxon>Pseudomonadati</taxon>
        <taxon>Pseudomonadota</taxon>
        <taxon>Gammaproteobacteria</taxon>
        <taxon>Thiotrichales</taxon>
        <taxon>Thiotrichaceae</taxon>
        <taxon>Thiothrix</taxon>
    </lineage>
</organism>
<evidence type="ECO:0000256" key="2">
    <source>
        <dbReference type="SAM" id="Phobius"/>
    </source>
</evidence>
<dbReference type="AlphaFoldDB" id="A0A1Y1QAB2"/>
<feature type="transmembrane region" description="Helical" evidence="2">
    <location>
        <begin position="64"/>
        <end position="85"/>
    </location>
</feature>
<gene>
    <name evidence="3" type="ORF">BWK73_46550</name>
</gene>
<evidence type="ECO:0000256" key="1">
    <source>
        <dbReference type="SAM" id="MobiDB-lite"/>
    </source>
</evidence>
<accession>A0A1Y1QAB2</accession>
<keyword evidence="2" id="KW-0472">Membrane</keyword>
<name>A0A1Y1QAB2_9GAMM</name>
<protein>
    <submittedName>
        <fullName evidence="3">Uncharacterized protein</fullName>
    </submittedName>
</protein>
<feature type="region of interest" description="Disordered" evidence="1">
    <location>
        <begin position="1"/>
        <end position="48"/>
    </location>
</feature>
<evidence type="ECO:0000313" key="4">
    <source>
        <dbReference type="Proteomes" id="UP000192491"/>
    </source>
</evidence>
<keyword evidence="2" id="KW-1133">Transmembrane helix</keyword>
<keyword evidence="2" id="KW-0812">Transmembrane</keyword>
<proteinExistence type="predicted"/>